<feature type="domain" description="PDZ" evidence="2">
    <location>
        <begin position="700"/>
        <end position="785"/>
    </location>
</feature>
<dbReference type="InterPro" id="IPR006626">
    <property type="entry name" value="PbH1"/>
</dbReference>
<feature type="chain" id="PRO_5045379890" evidence="1">
    <location>
        <begin position="23"/>
        <end position="787"/>
    </location>
</feature>
<dbReference type="PANTHER" id="PTHR36453:SF1">
    <property type="entry name" value="RIGHT HANDED BETA HELIX DOMAIN-CONTAINING PROTEIN"/>
    <property type="match status" value="1"/>
</dbReference>
<evidence type="ECO:0000259" key="2">
    <source>
        <dbReference type="Pfam" id="PF13180"/>
    </source>
</evidence>
<dbReference type="InterPro" id="IPR012334">
    <property type="entry name" value="Pectin_lyas_fold"/>
</dbReference>
<name>A0ABW5KHE0_9SPHI</name>
<evidence type="ECO:0000256" key="1">
    <source>
        <dbReference type="SAM" id="SignalP"/>
    </source>
</evidence>
<organism evidence="3 4">
    <name type="scientific">Sphingobacterium suaedae</name>
    <dbReference type="NCBI Taxonomy" id="1686402"/>
    <lineage>
        <taxon>Bacteria</taxon>
        <taxon>Pseudomonadati</taxon>
        <taxon>Bacteroidota</taxon>
        <taxon>Sphingobacteriia</taxon>
        <taxon>Sphingobacteriales</taxon>
        <taxon>Sphingobacteriaceae</taxon>
        <taxon>Sphingobacterium</taxon>
    </lineage>
</organism>
<comment type="caution">
    <text evidence="3">The sequence shown here is derived from an EMBL/GenBank/DDBJ whole genome shotgun (WGS) entry which is preliminary data.</text>
</comment>
<dbReference type="SMART" id="SM00710">
    <property type="entry name" value="PbH1"/>
    <property type="match status" value="3"/>
</dbReference>
<dbReference type="Gene3D" id="2.160.20.10">
    <property type="entry name" value="Single-stranded right-handed beta-helix, Pectin lyase-like"/>
    <property type="match status" value="2"/>
</dbReference>
<dbReference type="PANTHER" id="PTHR36453">
    <property type="entry name" value="SECRETED PROTEIN-RELATED"/>
    <property type="match status" value="1"/>
</dbReference>
<dbReference type="Gene3D" id="2.30.42.60">
    <property type="match status" value="1"/>
</dbReference>
<gene>
    <name evidence="3" type="ORF">ACFSR5_05530</name>
</gene>
<dbReference type="SUPFAM" id="SSF50156">
    <property type="entry name" value="PDZ domain-like"/>
    <property type="match status" value="1"/>
</dbReference>
<evidence type="ECO:0000313" key="4">
    <source>
        <dbReference type="Proteomes" id="UP001597545"/>
    </source>
</evidence>
<protein>
    <submittedName>
        <fullName evidence="3">PDZ domain-containing protein</fullName>
    </submittedName>
</protein>
<keyword evidence="4" id="KW-1185">Reference proteome</keyword>
<sequence length="787" mass="88997">MMTRILYMLLLTIVLLPTASHSQPTTFYVSLTGNDNSSGTLDRPFRTLERAKKEVSKVSLVTSGHTFQIIVSPGTYFLDQPLVFQSKDFGSGTVLRIRAEKAGASVVSAGKPLLLHWEKAHGNIWKAKVPATIDSIPALYGKEKTFTLARFPNKQGHVRPFEGYDKNAMHADRIRTWQDPTGGYLHALHEGRWGGMHFQIIEKPAADRVVMTGGWQNNRPSPPHGTFRFVENIREELDAPGEWFFDRTAKLLYYYPEPNEDIRSMEFIAAQLENCLHFAGDPAHRISHITVEGLQFAHTTPTFMLTKEPLLRSDWRIYRQGAIWMENAESIHIQDNIFRQLGGNAVFISGHNRYILVKDNLIEQIGASGIAFVGRPSSLHNPLYQYSDTVALHRISRSTGPRASHFPEDCQAVGNLIRHIGLIEKQSAGVQIQVASRIAVLHNTIYRVPRAGINIGDGAFGGYDIAYNDVFETVLETSDHGAFNSWGRDRFWRANRQTMDELTATHRELILLDAYQTTHIHHNRFHCDHGWDIDLDDGSSNYRIYANVCLSGGIKLREGFHRSVYQNILINNTLHPHVWFVHSQDTIKRNILMSAFNPIQVRDYGSAIDSNIFFSREQLLANQQLGVDRNGIAQEIAFKDPDHFDFTVMNVGALNGFFTNMAKQDVGVKKPELRALAATPPPVTLIKQTEQTSDEHVHWLGYRVKTVSSLGEQSATGLAEIHGVLVLSKEQTDPDTGGLEVNDVILSYDGDAIRKVADLLRAEARHRWKERHQLRIWRNQQAMNIRL</sequence>
<dbReference type="RefSeq" id="WP_380901544.1">
    <property type="nucleotide sequence ID" value="NZ_JBHUEG010000007.1"/>
</dbReference>
<dbReference type="SUPFAM" id="SSF51126">
    <property type="entry name" value="Pectin lyase-like"/>
    <property type="match status" value="1"/>
</dbReference>
<reference evidence="4" key="1">
    <citation type="journal article" date="2019" name="Int. J. Syst. Evol. Microbiol.">
        <title>The Global Catalogue of Microorganisms (GCM) 10K type strain sequencing project: providing services to taxonomists for standard genome sequencing and annotation.</title>
        <authorList>
            <consortium name="The Broad Institute Genomics Platform"/>
            <consortium name="The Broad Institute Genome Sequencing Center for Infectious Disease"/>
            <person name="Wu L."/>
            <person name="Ma J."/>
        </authorList>
    </citation>
    <scope>NUCLEOTIDE SEQUENCE [LARGE SCALE GENOMIC DNA]</scope>
    <source>
        <strain evidence="4">KCTC 42662</strain>
    </source>
</reference>
<dbReference type="InterPro" id="IPR011050">
    <property type="entry name" value="Pectin_lyase_fold/virulence"/>
</dbReference>
<keyword evidence="1" id="KW-0732">Signal</keyword>
<dbReference type="Pfam" id="PF13180">
    <property type="entry name" value="PDZ_2"/>
    <property type="match status" value="1"/>
</dbReference>
<feature type="signal peptide" evidence="1">
    <location>
        <begin position="1"/>
        <end position="22"/>
    </location>
</feature>
<evidence type="ECO:0000313" key="3">
    <source>
        <dbReference type="EMBL" id="MFD2547107.1"/>
    </source>
</evidence>
<dbReference type="InterPro" id="IPR036034">
    <property type="entry name" value="PDZ_sf"/>
</dbReference>
<dbReference type="InterPro" id="IPR001478">
    <property type="entry name" value="PDZ"/>
</dbReference>
<accession>A0ABW5KHE0</accession>
<proteinExistence type="predicted"/>
<dbReference type="EMBL" id="JBHULR010000003">
    <property type="protein sequence ID" value="MFD2547107.1"/>
    <property type="molecule type" value="Genomic_DNA"/>
</dbReference>
<dbReference type="Proteomes" id="UP001597545">
    <property type="component" value="Unassembled WGS sequence"/>
</dbReference>